<dbReference type="PRINTS" id="PR00170">
    <property type="entry name" value="NACHANNEL"/>
</dbReference>
<feature type="transmembrane region" description="Helical" evidence="8">
    <location>
        <begin position="229"/>
        <end position="249"/>
    </location>
</feature>
<feature type="domain" description="Ion transport" evidence="10">
    <location>
        <begin position="483"/>
        <end position="713"/>
    </location>
</feature>
<protein>
    <recommendedName>
        <fullName evidence="8">Sodium channel protein</fullName>
    </recommendedName>
</protein>
<keyword evidence="8" id="KW-0851">Voltage-gated channel</keyword>
<dbReference type="CDD" id="cd13433">
    <property type="entry name" value="Na_channel_gate"/>
    <property type="match status" value="1"/>
</dbReference>
<feature type="region of interest" description="Disordered" evidence="9">
    <location>
        <begin position="1779"/>
        <end position="1831"/>
    </location>
</feature>
<dbReference type="Gene3D" id="1.10.287.70">
    <property type="match status" value="4"/>
</dbReference>
<evidence type="ECO:0000256" key="3">
    <source>
        <dbReference type="ARBA" id="ARBA00022692"/>
    </source>
</evidence>
<keyword evidence="8" id="KW-0813">Transport</keyword>
<name>A0ABN8LGI6_9CNID</name>
<dbReference type="Gene3D" id="1.10.238.10">
    <property type="entry name" value="EF-hand"/>
    <property type="match status" value="1"/>
</dbReference>
<comment type="function">
    <text evidence="8">Mediates the voltage-dependent sodium ion permeability of excitable membranes. Assuming opened or closed conformations in response to the voltage difference across the membrane, the protein forms a sodium-selective channel through which Na(+) ions may pass in accordance with their electrochemical gradient.</text>
</comment>
<feature type="transmembrane region" description="Helical" evidence="8">
    <location>
        <begin position="512"/>
        <end position="533"/>
    </location>
</feature>
<feature type="compositionally biased region" description="Basic and acidic residues" evidence="9">
    <location>
        <begin position="12"/>
        <end position="22"/>
    </location>
</feature>
<evidence type="ECO:0000259" key="10">
    <source>
        <dbReference type="Pfam" id="PF00520"/>
    </source>
</evidence>
<dbReference type="InterPro" id="IPR043203">
    <property type="entry name" value="VGCC_Ca_Na"/>
</dbReference>
<dbReference type="EMBL" id="CALNXI010000036">
    <property type="protein sequence ID" value="CAH3016182.1"/>
    <property type="molecule type" value="Genomic_DNA"/>
</dbReference>
<keyword evidence="8" id="KW-0915">Sodium</keyword>
<comment type="caution">
    <text evidence="8">Lacks conserved residue(s) required for the propagation of feature annotation.</text>
</comment>
<evidence type="ECO:0000256" key="7">
    <source>
        <dbReference type="ARBA" id="ARBA00023157"/>
    </source>
</evidence>
<feature type="transmembrane region" description="Helical" evidence="8">
    <location>
        <begin position="607"/>
        <end position="630"/>
    </location>
</feature>
<evidence type="ECO:0000256" key="8">
    <source>
        <dbReference type="RuleBase" id="RU361132"/>
    </source>
</evidence>
<dbReference type="Gene3D" id="1.20.120.350">
    <property type="entry name" value="Voltage-gated potassium channels. Chain C"/>
    <property type="match status" value="4"/>
</dbReference>
<feature type="transmembrane region" description="Helical" evidence="8">
    <location>
        <begin position="1540"/>
        <end position="1566"/>
    </location>
</feature>
<dbReference type="PANTHER" id="PTHR10037">
    <property type="entry name" value="VOLTAGE-GATED CATION CHANNEL CALCIUM AND SODIUM"/>
    <property type="match status" value="1"/>
</dbReference>
<keyword evidence="8" id="KW-0406">Ion transport</keyword>
<feature type="domain" description="Ion transport" evidence="10">
    <location>
        <begin position="1007"/>
        <end position="1272"/>
    </location>
</feature>
<comment type="similarity">
    <text evidence="8">Belongs to the sodium channel (TC 1.A.1.10) family.</text>
</comment>
<keyword evidence="7" id="KW-1015">Disulfide bond</keyword>
<feature type="transmembrane region" description="Helical" evidence="8">
    <location>
        <begin position="1009"/>
        <end position="1027"/>
    </location>
</feature>
<sequence>MLASAAARAHHGREEKHSREEALKRSQIALLADGHGEEEEELHTQLLPPHYLLVPFKDCDYELHDGQTFLIVANKFGKQYVYRFHASDSLYIFSPRNKIRRFVLFLITHQYFELLILLTILTNCVFLAMSNPPDVAEYVFAAIYTVEMFLKIIGRGFALHKYAYLRNAWNWLDFLVVVLGYITMLPGVENLSGIRTFRVLRALRTISAVKGLKAMVNTLLKSIRMLSDVLILTTFFLCVFALIGLQLFVGIMQWKCVARPPDGWPQNHSEFDRYIKDKDNHYEFEGDGVRVLCGNSSVSYQCPANYTCMPNTGPNPISKYISYDNFGWALLTSLQLVTMDYWESIYNSVIATKGPWYVFYFLFVIFLGPFYLINLVLAVVSLSYEQETAALQDAGKRAQAFEKLKRSASTYSFDGKMEPEPLYEEDLKKIEDRDAYIAAHPEESEHQTELEEPTEVTVEVPTNPSCWKKTQKTVAHFVNTSGFEALITACILFNTLAMALEHFEMDKTFSKVLEICNLVFTGVFMMEMALKLIAFGLKEYCKNKWNLFDGTIVILSVLDMALTYSETIEGAGLSVLRTFRLLRVLKLAQSWKTMGDLLNTIGSSVGAVGNITVILAIIVYMFAVVGMQLFQEAYKNENAFKEKKIPRWNFSDFGHSFMVIFRILCGKWIEPLWWTMRATSTAAIIFILPAFVIGNFVILNLFLALLLNSFSSGDDVEEDEEEKKKKEEEKKKKKKKKKRPDIIRLLTCKKNKNLSGSRGKVGPDEDGDGTEGDVNSRTISPTDDLGKKKAAVTLSNNLKNGDQENGYEMTLVHRVPNGQTQQENYNGFKYNFDETPGKPVGRNTKVNSPPIENRHSLTTALDLDEAALRIRDLSDSNKKLPRVNRVKSDDRLGSNDNNLSNGDLVGNGSTPVVINGNSRMSAGSSHKDVSLGDIESRIPPNSPGHDSKRDTIVTVESCDTTATSAGVRPCCPGFCYCDSNCCSNYKESCIRRTWHGLRYHVCVFVEHKYFEWFILFMIVISSLTLVFEDIHLDTRKPLKDVLAVMNYIFAVTFTLEMLLKIFGMGFVGYFSNLWNCLDCFIVAVSLASITGNKNLQSFRSLRALRPLRAISRFEGMKIVVNSLVHAVPAIVNVMLVCLIFWLIFSIVGYQLFGGKFYKCVNASTLERLDYTVVKNDTMCKQTNGTRWMNSKINFDTSLQGFLALFQVATLEGVFEVMDDSVDATDKYQQPRFESSFYSYFYYVVFIILGSFFILNLFIGVIIENFNRQKQQYEDSGALGMFLTPGQRSWVNMIKKTYFRKPKKQFKRPKNKIRAWLFDLIQQKKFEVFIMSVIMINMITMMMEHNNQSESFTTALRYLNYIFTGIFIVEAIIRLIAMRLDYFKLGWNVFDFIIVLFSIAGIIVEDVLREDMILSPGLLRVVRVFRIGRLLRFFEGAKGVRRLIFTLVKSLPGLVNIAMLLCLIIFIYAIIGMSSFGYVKKSNGITDVVNFETFGSSVLLLFRVATAAGWNTILDPLMVTPPDCDPNLKNGGTNGNCGNKFLAVFFFVSYIIIIFLIMINMYIAVILENFNEAQQQEEIGVSDDDLETYIQVWQEFDPKATHFIPLSKLSDFLDALESPLQIPKPNRHLFGSLDVPIKSGYKIYCVDLMQTLVRRAIGGVEGHDEEELAMLAVKLEEKFQNVRKKEETITSLPEEFKHETRAASTIQKAIRIFLLKKRLRDCVRGKLHTYQPLNSGEKTKSHGWIEKQVEDNTHAHQGLESVVAMLWYQQTKRYEDQRAEATLNEGEDNGDGEGTENDESNPEKTSSDRRATLTLTDPDQPKTSPNTLSVDC</sequence>
<feature type="compositionally biased region" description="Polar residues" evidence="9">
    <location>
        <begin position="894"/>
        <end position="907"/>
    </location>
</feature>
<feature type="transmembrane region" description="Helical" evidence="8">
    <location>
        <begin position="1047"/>
        <end position="1070"/>
    </location>
</feature>
<evidence type="ECO:0000256" key="1">
    <source>
        <dbReference type="ARBA" id="ARBA00004651"/>
    </source>
</evidence>
<evidence type="ECO:0000256" key="6">
    <source>
        <dbReference type="ARBA" id="ARBA00023136"/>
    </source>
</evidence>
<feature type="transmembrane region" description="Helical" evidence="8">
    <location>
        <begin position="1354"/>
        <end position="1372"/>
    </location>
</feature>
<dbReference type="SUPFAM" id="SSF81324">
    <property type="entry name" value="Voltage-gated potassium channels"/>
    <property type="match status" value="4"/>
</dbReference>
<evidence type="ECO:0000256" key="4">
    <source>
        <dbReference type="ARBA" id="ARBA00022737"/>
    </source>
</evidence>
<feature type="domain" description="Ion transport" evidence="10">
    <location>
        <begin position="1324"/>
        <end position="1576"/>
    </location>
</feature>
<dbReference type="InterPro" id="IPR005821">
    <property type="entry name" value="Ion_trans_dom"/>
</dbReference>
<feature type="transmembrane region" description="Helical" evidence="8">
    <location>
        <begin position="681"/>
        <end position="707"/>
    </location>
</feature>
<dbReference type="InterPro" id="IPR027359">
    <property type="entry name" value="Volt_channel_dom_sf"/>
</dbReference>
<reference evidence="11 12" key="1">
    <citation type="submission" date="2022-05" db="EMBL/GenBank/DDBJ databases">
        <authorList>
            <consortium name="Genoscope - CEA"/>
            <person name="William W."/>
        </authorList>
    </citation>
    <scope>NUCLEOTIDE SEQUENCE [LARGE SCALE GENOMIC DNA]</scope>
</reference>
<feature type="transmembrane region" description="Helical" evidence="8">
    <location>
        <begin position="1384"/>
        <end position="1403"/>
    </location>
</feature>
<feature type="transmembrane region" description="Helical" evidence="8">
    <location>
        <begin position="1239"/>
        <end position="1262"/>
    </location>
</feature>
<evidence type="ECO:0000313" key="11">
    <source>
        <dbReference type="EMBL" id="CAH3016182.1"/>
    </source>
</evidence>
<keyword evidence="8" id="KW-0894">Sodium channel</keyword>
<feature type="transmembrane region" description="Helical" evidence="8">
    <location>
        <begin position="102"/>
        <end position="129"/>
    </location>
</feature>
<feature type="transmembrane region" description="Helical" evidence="8">
    <location>
        <begin position="477"/>
        <end position="500"/>
    </location>
</feature>
<evidence type="ECO:0000313" key="12">
    <source>
        <dbReference type="Proteomes" id="UP001159427"/>
    </source>
</evidence>
<feature type="transmembrane region" description="Helical" evidence="8">
    <location>
        <begin position="357"/>
        <end position="382"/>
    </location>
</feature>
<feature type="region of interest" description="Disordered" evidence="9">
    <location>
        <begin position="1"/>
        <end position="22"/>
    </location>
</feature>
<dbReference type="PANTHER" id="PTHR10037:SF62">
    <property type="entry name" value="SODIUM CHANNEL PROTEIN 60E"/>
    <property type="match status" value="1"/>
</dbReference>
<dbReference type="Proteomes" id="UP001159427">
    <property type="component" value="Unassembled WGS sequence"/>
</dbReference>
<feature type="compositionally biased region" description="Polar residues" evidence="9">
    <location>
        <begin position="1812"/>
        <end position="1831"/>
    </location>
</feature>
<comment type="caution">
    <text evidence="11">The sequence shown here is derived from an EMBL/GenBank/DDBJ whole genome shotgun (WGS) entry which is preliminary data.</text>
</comment>
<gene>
    <name evidence="11" type="ORF">PEVE_00026516</name>
</gene>
<feature type="transmembrane region" description="Helical" evidence="8">
    <location>
        <begin position="1325"/>
        <end position="1342"/>
    </location>
</feature>
<keyword evidence="3 8" id="KW-0812">Transmembrane</keyword>
<feature type="transmembrane region" description="Helical" evidence="8">
    <location>
        <begin position="1118"/>
        <end position="1144"/>
    </location>
</feature>
<keyword evidence="8" id="KW-0407">Ion channel</keyword>
<organism evidence="11 12">
    <name type="scientific">Porites evermanni</name>
    <dbReference type="NCBI Taxonomy" id="104178"/>
    <lineage>
        <taxon>Eukaryota</taxon>
        <taxon>Metazoa</taxon>
        <taxon>Cnidaria</taxon>
        <taxon>Anthozoa</taxon>
        <taxon>Hexacorallia</taxon>
        <taxon>Scleractinia</taxon>
        <taxon>Fungiina</taxon>
        <taxon>Poritidae</taxon>
        <taxon>Porites</taxon>
    </lineage>
</organism>
<feature type="region of interest" description="Disordered" evidence="9">
    <location>
        <begin position="881"/>
        <end position="907"/>
    </location>
</feature>
<feature type="domain" description="Ion transport" evidence="10">
    <location>
        <begin position="109"/>
        <end position="389"/>
    </location>
</feature>
<dbReference type="Pfam" id="PF00520">
    <property type="entry name" value="Ion_trans"/>
    <property type="match status" value="4"/>
</dbReference>
<feature type="transmembrane region" description="Helical" evidence="8">
    <location>
        <begin position="135"/>
        <end position="157"/>
    </location>
</feature>
<feature type="transmembrane region" description="Helical" evidence="8">
    <location>
        <begin position="169"/>
        <end position="188"/>
    </location>
</feature>
<proteinExistence type="inferred from homology"/>
<accession>A0ABN8LGI6</accession>
<dbReference type="InterPro" id="IPR044564">
    <property type="entry name" value="Na_chnl_inactivation_gate"/>
</dbReference>
<feature type="region of interest" description="Disordered" evidence="9">
    <location>
        <begin position="717"/>
        <end position="739"/>
    </location>
</feature>
<keyword evidence="2" id="KW-1003">Cell membrane</keyword>
<dbReference type="InterPro" id="IPR001696">
    <property type="entry name" value="Na_channel_asu"/>
</dbReference>
<feature type="compositionally biased region" description="Basic and acidic residues" evidence="9">
    <location>
        <begin position="1800"/>
        <end position="1810"/>
    </location>
</feature>
<keyword evidence="5 8" id="KW-1133">Transmembrane helix</keyword>
<feature type="transmembrane region" description="Helical" evidence="8">
    <location>
        <begin position="1456"/>
        <end position="1478"/>
    </location>
</feature>
<evidence type="ECO:0000256" key="5">
    <source>
        <dbReference type="ARBA" id="ARBA00022989"/>
    </source>
</evidence>
<comment type="subcellular location">
    <subcellularLocation>
        <location evidence="1 8">Cell membrane</location>
        <topology evidence="1 8">Multi-pass membrane protein</topology>
    </subcellularLocation>
</comment>
<keyword evidence="8" id="KW-0739">Sodium transport</keyword>
<keyword evidence="4" id="KW-0677">Repeat</keyword>
<evidence type="ECO:0000256" key="2">
    <source>
        <dbReference type="ARBA" id="ARBA00022475"/>
    </source>
</evidence>
<keyword evidence="6 8" id="KW-0472">Membrane</keyword>
<evidence type="ECO:0000256" key="9">
    <source>
        <dbReference type="SAM" id="MobiDB-lite"/>
    </source>
</evidence>
<feature type="compositionally biased region" description="Acidic residues" evidence="9">
    <location>
        <begin position="1784"/>
        <end position="1799"/>
    </location>
</feature>
<keyword evidence="12" id="KW-1185">Reference proteome</keyword>
<feature type="region of interest" description="Disordered" evidence="9">
    <location>
        <begin position="753"/>
        <end position="788"/>
    </location>
</feature>